<dbReference type="OrthoDB" id="3139566at2759"/>
<dbReference type="EMBL" id="NHYE01005064">
    <property type="protein sequence ID" value="PPQ78066.1"/>
    <property type="molecule type" value="Genomic_DNA"/>
</dbReference>
<proteinExistence type="predicted"/>
<evidence type="ECO:0008006" key="3">
    <source>
        <dbReference type="Google" id="ProtNLM"/>
    </source>
</evidence>
<dbReference type="InParanoid" id="A0A409WHR3"/>
<comment type="caution">
    <text evidence="1">The sequence shown here is derived from an EMBL/GenBank/DDBJ whole genome shotgun (WGS) entry which is preliminary data.</text>
</comment>
<reference evidence="1 2" key="1">
    <citation type="journal article" date="2018" name="Evol. Lett.">
        <title>Horizontal gene cluster transfer increased hallucinogenic mushroom diversity.</title>
        <authorList>
            <person name="Reynolds H.T."/>
            <person name="Vijayakumar V."/>
            <person name="Gluck-Thaler E."/>
            <person name="Korotkin H.B."/>
            <person name="Matheny P.B."/>
            <person name="Slot J.C."/>
        </authorList>
    </citation>
    <scope>NUCLEOTIDE SEQUENCE [LARGE SCALE GENOMIC DNA]</scope>
    <source>
        <strain evidence="1 2">SRW20</strain>
    </source>
</reference>
<name>A0A409WHR3_9AGAR</name>
<evidence type="ECO:0000313" key="1">
    <source>
        <dbReference type="EMBL" id="PPQ78066.1"/>
    </source>
</evidence>
<accession>A0A409WHR3</accession>
<dbReference type="Proteomes" id="UP000284706">
    <property type="component" value="Unassembled WGS sequence"/>
</dbReference>
<evidence type="ECO:0000313" key="2">
    <source>
        <dbReference type="Proteomes" id="UP000284706"/>
    </source>
</evidence>
<keyword evidence="2" id="KW-1185">Reference proteome</keyword>
<dbReference type="AlphaFoldDB" id="A0A409WHR3"/>
<dbReference type="SUPFAM" id="SSF52047">
    <property type="entry name" value="RNI-like"/>
    <property type="match status" value="1"/>
</dbReference>
<gene>
    <name evidence="1" type="ORF">CVT26_015468</name>
</gene>
<protein>
    <recommendedName>
        <fullName evidence="3">F-box domain-containing protein</fullName>
    </recommendedName>
</protein>
<sequence>MTDATTLVTRIPLGKRLAFIGSESQISGDSRLILSLENTEMIVPRLFESSETKLKVSLLQVDGFVIQYRYILQMTWSVDGDILLQFCLRESIQNVRQHAHRDNTEDSVTKSDFKEANFDAGQLDTDLHRLQTQRAFFCRLRNQHSPAVRLPTQILANIFLHFCEADNSNDPMVSPLVLGKVCHAWRLTAWNLPEIWSTVNCCLSKRRYLSQVILLEEWLGRSSQELLSLSIKFRDEEEWCSSQVDIRIFEVLLMHCNRWKHLCLIVPLNWHEKLGDVEGKVPNLVELSLRPLNFDFVIEPLTGFSNAPKLHKLHASNYYLQNLNFPWARLTSGVFGGSSMDEALEVIRRCPNLTMCHFDNLMGMEATYSDSLVTNHKIQSLKISMNSSARCGIFLISLTLPRLQSLTLSIPEGHPPPLFAIEGLLDRSRCRLKVLHIKGPFIDERDLVKFLIYNDQVLEFVSEPSARLAEQFARD</sequence>
<organism evidence="1 2">
    <name type="scientific">Gymnopilus dilepis</name>
    <dbReference type="NCBI Taxonomy" id="231916"/>
    <lineage>
        <taxon>Eukaryota</taxon>
        <taxon>Fungi</taxon>
        <taxon>Dikarya</taxon>
        <taxon>Basidiomycota</taxon>
        <taxon>Agaricomycotina</taxon>
        <taxon>Agaricomycetes</taxon>
        <taxon>Agaricomycetidae</taxon>
        <taxon>Agaricales</taxon>
        <taxon>Agaricineae</taxon>
        <taxon>Hymenogastraceae</taxon>
        <taxon>Gymnopilus</taxon>
    </lineage>
</organism>